<evidence type="ECO:0000256" key="1">
    <source>
        <dbReference type="ARBA" id="ARBA00043967"/>
    </source>
</evidence>
<dbReference type="AlphaFoldDB" id="A0A0G0E4I2"/>
<comment type="caution">
    <text evidence="4">The sequence shown here is derived from an EMBL/GenBank/DDBJ whole genome shotgun (WGS) entry which is preliminary data.</text>
</comment>
<dbReference type="Pfam" id="PF01458">
    <property type="entry name" value="SUFBD_core"/>
    <property type="match status" value="1"/>
</dbReference>
<proteinExistence type="inferred from homology"/>
<evidence type="ECO:0000313" key="5">
    <source>
        <dbReference type="Proteomes" id="UP000034581"/>
    </source>
</evidence>
<gene>
    <name evidence="4" type="ORF">UR67_C0001G0144</name>
</gene>
<dbReference type="InterPro" id="IPR037284">
    <property type="entry name" value="SUF_FeS_clus_asmbl_SufBD_sf"/>
</dbReference>
<dbReference type="Proteomes" id="UP000034581">
    <property type="component" value="Unassembled WGS sequence"/>
</dbReference>
<name>A0A0G0E4I2_UNCC3</name>
<dbReference type="PATRIC" id="fig|1618350.3.peg.151"/>
<accession>A0A0G0E4I2</accession>
<dbReference type="Pfam" id="PF19295">
    <property type="entry name" value="SufBD_N"/>
    <property type="match status" value="1"/>
</dbReference>
<dbReference type="PANTHER" id="PTHR30508">
    <property type="entry name" value="FES CLUSTER ASSEMBLY PROTEIN SUF"/>
    <property type="match status" value="1"/>
</dbReference>
<dbReference type="PANTHER" id="PTHR30508:SF1">
    <property type="entry name" value="UPF0051 PROTEIN ABCI8, CHLOROPLASTIC-RELATED"/>
    <property type="match status" value="1"/>
</dbReference>
<dbReference type="STRING" id="1618350.UR67_C0001G0144"/>
<evidence type="ECO:0000313" key="4">
    <source>
        <dbReference type="EMBL" id="KKP70235.1"/>
    </source>
</evidence>
<comment type="similarity">
    <text evidence="1">Belongs to the iron-sulfur cluster assembly SufBD family.</text>
</comment>
<evidence type="ECO:0000259" key="3">
    <source>
        <dbReference type="Pfam" id="PF19295"/>
    </source>
</evidence>
<dbReference type="InterPro" id="IPR000825">
    <property type="entry name" value="SUF_FeS_clus_asmbl_SufBD_core"/>
</dbReference>
<evidence type="ECO:0000259" key="2">
    <source>
        <dbReference type="Pfam" id="PF01458"/>
    </source>
</evidence>
<dbReference type="InterPro" id="IPR055346">
    <property type="entry name" value="Fe-S_cluster_assembly_SufBD"/>
</dbReference>
<evidence type="ECO:0008006" key="6">
    <source>
        <dbReference type="Google" id="ProtNLM"/>
    </source>
</evidence>
<dbReference type="GO" id="GO:0016226">
    <property type="term" value="P:iron-sulfur cluster assembly"/>
    <property type="evidence" value="ECO:0007669"/>
    <property type="project" value="InterPro"/>
</dbReference>
<feature type="domain" description="SUF system FeS cluster assembly SufBD core" evidence="2">
    <location>
        <begin position="202"/>
        <end position="436"/>
    </location>
</feature>
<dbReference type="InterPro" id="IPR010231">
    <property type="entry name" value="SUF_FeS_clus_asmbl_SufB"/>
</dbReference>
<dbReference type="NCBIfam" id="TIGR01980">
    <property type="entry name" value="sufB"/>
    <property type="match status" value="1"/>
</dbReference>
<organism evidence="4 5">
    <name type="scientific">candidate division CPR3 bacterium GW2011_GWF2_35_18</name>
    <dbReference type="NCBI Taxonomy" id="1618350"/>
    <lineage>
        <taxon>Bacteria</taxon>
        <taxon>Bacteria division CPR3</taxon>
    </lineage>
</organism>
<dbReference type="InterPro" id="IPR045595">
    <property type="entry name" value="SufBD_N"/>
</dbReference>
<dbReference type="SUPFAM" id="SSF101960">
    <property type="entry name" value="Stabilizer of iron transporter SufD"/>
    <property type="match status" value="1"/>
</dbReference>
<feature type="domain" description="SUF system FeS cluster assembly SufBD N-terminal" evidence="3">
    <location>
        <begin position="41"/>
        <end position="199"/>
    </location>
</feature>
<protein>
    <recommendedName>
        <fullName evidence="6">Fe-S cluster assembly protein SufB</fullName>
    </recommendedName>
</protein>
<sequence>MPTSPKLDVQQLHISPVSYDYKYQTPKGLNEKIVAQISAKKEEPTWMTDFRLKAYQIFRNKKLPTWGADLTDIDFENITYYLSSTDNIARTWDDVPDNIKKTYDTLGIPQAEKDYLSGVSAQFESEIVYEGIKKDLEKQGIVFLDTGTALKKYPQIFKEHFAKVIPPGDNTFAALNSAVWSGGSFIYIPKGVHVKLPLQAFFLINAKNVGQFERTLIVADEGSFVHYVEGCTAPTYSTSSLHAAVVEVFVKKNARVRYTTIQNWSKNVYNLTTKRAWVEENGIMEWVDANIGSKVTMKYPACILAGEGAKGQILSLAYANGSQHQDTGAKMTHLAPNTSSQIISKSISKSGGHCSYRGLVSVSPKAKNSSVHVSCDALLLDEDSRSDTYPVMKINQKDTTVQHEATVEKIGEEKLFYMASRGIKKSEAESMLVNGFIDPIVKEIPLEYAIEMNRLINLEMEGSVG</sequence>
<dbReference type="EMBL" id="LBQB01000001">
    <property type="protein sequence ID" value="KKP70235.1"/>
    <property type="molecule type" value="Genomic_DNA"/>
</dbReference>
<reference evidence="4 5" key="1">
    <citation type="journal article" date="2015" name="Nature">
        <title>rRNA introns, odd ribosomes, and small enigmatic genomes across a large radiation of phyla.</title>
        <authorList>
            <person name="Brown C.T."/>
            <person name="Hug L.A."/>
            <person name="Thomas B.C."/>
            <person name="Sharon I."/>
            <person name="Castelle C.J."/>
            <person name="Singh A."/>
            <person name="Wilkins M.J."/>
            <person name="Williams K.H."/>
            <person name="Banfield J.F."/>
        </authorList>
    </citation>
    <scope>NUCLEOTIDE SEQUENCE [LARGE SCALE GENOMIC DNA]</scope>
</reference>